<dbReference type="Proteomes" id="UP001219518">
    <property type="component" value="Unassembled WGS sequence"/>
</dbReference>
<dbReference type="AlphaFoldDB" id="A0AAE1LQT6"/>
<dbReference type="Gene3D" id="3.40.50.300">
    <property type="entry name" value="P-loop containing nucleotide triphosphate hydrolases"/>
    <property type="match status" value="1"/>
</dbReference>
<evidence type="ECO:0000313" key="3">
    <source>
        <dbReference type="Proteomes" id="UP001219518"/>
    </source>
</evidence>
<comment type="caution">
    <text evidence="2">The sequence shown here is derived from an EMBL/GenBank/DDBJ whole genome shotgun (WGS) entry which is preliminary data.</text>
</comment>
<dbReference type="GO" id="GO:0005737">
    <property type="term" value="C:cytoplasm"/>
    <property type="evidence" value="ECO:0007669"/>
    <property type="project" value="TreeGrafter"/>
</dbReference>
<dbReference type="PANTHER" id="PTHR21610:SF9">
    <property type="entry name" value="VON WILLEBRAND FACTOR A DOMAIN-CONTAINING PROTEIN 8"/>
    <property type="match status" value="1"/>
</dbReference>
<protein>
    <submittedName>
        <fullName evidence="2">von Willebrand factor A domain-containing protein 8</fullName>
    </submittedName>
</protein>
<gene>
    <name evidence="2" type="ORF">KUF71_015327</name>
</gene>
<dbReference type="InterPro" id="IPR039891">
    <property type="entry name" value="VWA8"/>
</dbReference>
<dbReference type="FunFam" id="3.40.50.300:FF:000587">
    <property type="entry name" value="von Willebrand factor A domain containing 8"/>
    <property type="match status" value="1"/>
</dbReference>
<accession>A0AAE1LQT6</accession>
<dbReference type="SUPFAM" id="SSF52540">
    <property type="entry name" value="P-loop containing nucleoside triphosphate hydrolases"/>
    <property type="match status" value="1"/>
</dbReference>
<organism evidence="2 3">
    <name type="scientific">Frankliniella fusca</name>
    <dbReference type="NCBI Taxonomy" id="407009"/>
    <lineage>
        <taxon>Eukaryota</taxon>
        <taxon>Metazoa</taxon>
        <taxon>Ecdysozoa</taxon>
        <taxon>Arthropoda</taxon>
        <taxon>Hexapoda</taxon>
        <taxon>Insecta</taxon>
        <taxon>Pterygota</taxon>
        <taxon>Neoptera</taxon>
        <taxon>Paraneoptera</taxon>
        <taxon>Thysanoptera</taxon>
        <taxon>Terebrantia</taxon>
        <taxon>Thripoidea</taxon>
        <taxon>Thripidae</taxon>
        <taxon>Frankliniella</taxon>
    </lineage>
</organism>
<evidence type="ECO:0000259" key="1">
    <source>
        <dbReference type="Pfam" id="PF07728"/>
    </source>
</evidence>
<sequence length="286" mass="33070">KNVLMTEKPNLLDPQTHRIMFSSISTSRLAVVSRILKTPKPYLKRTSAGLETYRLASTKTQVTIGDVSKDVSEPKHPEYVPIKYLKAKQSQHTLRHLRWMLQKDLLGQDMFLMGRPGPARRRLAMQFLQVTGRELEFVALSRDTTEADLKQRREIENGSSKYFDQSAVRAAVEGRVLILEGVEKAERNVLPVLNNLLENREMHLEDGRFLIPANRYDKLLKEHSQEELNRWQLVRVSDDFRVIALGLPVPKYQGNPLDPPLRSRFQARFIDTESFKVSLILFSLFF</sequence>
<name>A0AAE1LQT6_9NEOP</name>
<evidence type="ECO:0000313" key="2">
    <source>
        <dbReference type="EMBL" id="KAK3926992.1"/>
    </source>
</evidence>
<feature type="domain" description="ATPase dynein-related AAA" evidence="1">
    <location>
        <begin position="109"/>
        <end position="265"/>
    </location>
</feature>
<proteinExistence type="predicted"/>
<dbReference type="GO" id="GO:0005524">
    <property type="term" value="F:ATP binding"/>
    <property type="evidence" value="ECO:0007669"/>
    <property type="project" value="InterPro"/>
</dbReference>
<reference evidence="2" key="1">
    <citation type="submission" date="2021-07" db="EMBL/GenBank/DDBJ databases">
        <authorList>
            <person name="Catto M.A."/>
            <person name="Jacobson A."/>
            <person name="Kennedy G."/>
            <person name="Labadie P."/>
            <person name="Hunt B.G."/>
            <person name="Srinivasan R."/>
        </authorList>
    </citation>
    <scope>NUCLEOTIDE SEQUENCE</scope>
    <source>
        <strain evidence="2">PL_HMW_Pooled</strain>
        <tissue evidence="2">Head</tissue>
    </source>
</reference>
<keyword evidence="3" id="KW-1185">Reference proteome</keyword>
<reference evidence="2" key="2">
    <citation type="journal article" date="2023" name="BMC Genomics">
        <title>Pest status, molecular evolution, and epigenetic factors derived from the genome assembly of Frankliniella fusca, a thysanopteran phytovirus vector.</title>
        <authorList>
            <person name="Catto M.A."/>
            <person name="Labadie P.E."/>
            <person name="Jacobson A.L."/>
            <person name="Kennedy G.G."/>
            <person name="Srinivasan R."/>
            <person name="Hunt B.G."/>
        </authorList>
    </citation>
    <scope>NUCLEOTIDE SEQUENCE</scope>
    <source>
        <strain evidence="2">PL_HMW_Pooled</strain>
    </source>
</reference>
<dbReference type="PANTHER" id="PTHR21610">
    <property type="entry name" value="VON WILLEBRAND FACTOR A DOMAIN-CONTAINING PROTEIN 8"/>
    <property type="match status" value="1"/>
</dbReference>
<dbReference type="Pfam" id="PF07728">
    <property type="entry name" value="AAA_5"/>
    <property type="match status" value="1"/>
</dbReference>
<dbReference type="InterPro" id="IPR011704">
    <property type="entry name" value="ATPase_dyneun-rel_AAA"/>
</dbReference>
<dbReference type="InterPro" id="IPR027417">
    <property type="entry name" value="P-loop_NTPase"/>
</dbReference>
<feature type="non-terminal residue" evidence="2">
    <location>
        <position position="1"/>
    </location>
</feature>
<dbReference type="EMBL" id="JAHWGI010001273">
    <property type="protein sequence ID" value="KAK3926992.1"/>
    <property type="molecule type" value="Genomic_DNA"/>
</dbReference>
<dbReference type="GO" id="GO:0016887">
    <property type="term" value="F:ATP hydrolysis activity"/>
    <property type="evidence" value="ECO:0007669"/>
    <property type="project" value="InterPro"/>
</dbReference>